<feature type="domain" description="Restriction endonuclease type IV Mrr" evidence="2">
    <location>
        <begin position="75"/>
        <end position="183"/>
    </location>
</feature>
<dbReference type="GO" id="GO:0003677">
    <property type="term" value="F:DNA binding"/>
    <property type="evidence" value="ECO:0007669"/>
    <property type="project" value="InterPro"/>
</dbReference>
<name>A0A398CCU4_9BURK</name>
<keyword evidence="1" id="KW-0472">Membrane</keyword>
<keyword evidence="3" id="KW-0540">Nuclease</keyword>
<organism evidence="3 4">
    <name type="scientific">Simplicispira hankyongi</name>
    <dbReference type="NCBI Taxonomy" id="2315688"/>
    <lineage>
        <taxon>Bacteria</taxon>
        <taxon>Pseudomonadati</taxon>
        <taxon>Pseudomonadota</taxon>
        <taxon>Betaproteobacteria</taxon>
        <taxon>Burkholderiales</taxon>
        <taxon>Comamonadaceae</taxon>
        <taxon>Simplicispira</taxon>
    </lineage>
</organism>
<dbReference type="AlphaFoldDB" id="A0A398CCU4"/>
<keyword evidence="1" id="KW-0812">Transmembrane</keyword>
<protein>
    <submittedName>
        <fullName evidence="3">Restriction endonuclease</fullName>
    </submittedName>
</protein>
<comment type="caution">
    <text evidence="3">The sequence shown here is derived from an EMBL/GenBank/DDBJ whole genome shotgun (WGS) entry which is preliminary data.</text>
</comment>
<reference evidence="3 4" key="1">
    <citation type="submission" date="2018-09" db="EMBL/GenBank/DDBJ databases">
        <title>Draft genome of Simplicispira sp. NY-02.</title>
        <authorList>
            <person name="Im W.T."/>
        </authorList>
    </citation>
    <scope>NUCLEOTIDE SEQUENCE [LARGE SCALE GENOMIC DNA]</scope>
    <source>
        <strain evidence="3 4">NY-02</strain>
    </source>
</reference>
<dbReference type="OrthoDB" id="8776507at2"/>
<dbReference type="EMBL" id="QXJC01000003">
    <property type="protein sequence ID" value="RID98798.1"/>
    <property type="molecule type" value="Genomic_DNA"/>
</dbReference>
<evidence type="ECO:0000259" key="2">
    <source>
        <dbReference type="Pfam" id="PF04471"/>
    </source>
</evidence>
<accession>A0A398CCU4</accession>
<dbReference type="InterPro" id="IPR007560">
    <property type="entry name" value="Restrct_endonuc_IV_Mrr"/>
</dbReference>
<sequence>MADNSLFAILLRSPWWVSMLLAGAMTLAVAALAPERFKLLGAFGALPLYGVGCVAAWRQWHAPSAAAVAAQSAALRAMAWREFSAALEQAWRAQGASVQPITGLEADFCVEQGGRTTLVSARRWKAASHGADAIGHLVAAMRKRDIHAGQYLVAHGTVSDAARDLARTEGVALVEGDALARLLLPKT</sequence>
<keyword evidence="4" id="KW-1185">Reference proteome</keyword>
<dbReference type="GO" id="GO:0004519">
    <property type="term" value="F:endonuclease activity"/>
    <property type="evidence" value="ECO:0007669"/>
    <property type="project" value="UniProtKB-KW"/>
</dbReference>
<proteinExistence type="predicted"/>
<keyword evidence="3" id="KW-0255">Endonuclease</keyword>
<keyword evidence="3" id="KW-0378">Hydrolase</keyword>
<evidence type="ECO:0000313" key="4">
    <source>
        <dbReference type="Proteomes" id="UP000266302"/>
    </source>
</evidence>
<feature type="transmembrane region" description="Helical" evidence="1">
    <location>
        <begin position="15"/>
        <end position="32"/>
    </location>
</feature>
<feature type="transmembrane region" description="Helical" evidence="1">
    <location>
        <begin position="39"/>
        <end position="57"/>
    </location>
</feature>
<dbReference type="Proteomes" id="UP000266302">
    <property type="component" value="Unassembled WGS sequence"/>
</dbReference>
<dbReference type="GO" id="GO:0009307">
    <property type="term" value="P:DNA restriction-modification system"/>
    <property type="evidence" value="ECO:0007669"/>
    <property type="project" value="InterPro"/>
</dbReference>
<evidence type="ECO:0000256" key="1">
    <source>
        <dbReference type="SAM" id="Phobius"/>
    </source>
</evidence>
<dbReference type="Pfam" id="PF04471">
    <property type="entry name" value="Mrr_cat"/>
    <property type="match status" value="1"/>
</dbReference>
<keyword evidence="1" id="KW-1133">Transmembrane helix</keyword>
<gene>
    <name evidence="3" type="ORF">D3F03_08210</name>
</gene>
<evidence type="ECO:0000313" key="3">
    <source>
        <dbReference type="EMBL" id="RID98798.1"/>
    </source>
</evidence>